<keyword evidence="3" id="KW-1185">Reference proteome</keyword>
<comment type="caution">
    <text evidence="2">The sequence shown here is derived from an EMBL/GenBank/DDBJ whole genome shotgun (WGS) entry which is preliminary data.</text>
</comment>
<dbReference type="PANTHER" id="PTHR46289:SF14">
    <property type="entry name" value="DUF4371 DOMAIN-CONTAINING PROTEIN"/>
    <property type="match status" value="1"/>
</dbReference>
<evidence type="ECO:0000313" key="3">
    <source>
        <dbReference type="Proteomes" id="UP001160148"/>
    </source>
</evidence>
<dbReference type="InterPro" id="IPR006580">
    <property type="entry name" value="Znf_TTF"/>
</dbReference>
<dbReference type="SUPFAM" id="SSF53098">
    <property type="entry name" value="Ribonuclease H-like"/>
    <property type="match status" value="1"/>
</dbReference>
<dbReference type="SMART" id="SM00597">
    <property type="entry name" value="ZnF_TTF"/>
    <property type="match status" value="1"/>
</dbReference>
<dbReference type="InterPro" id="IPR052958">
    <property type="entry name" value="IFN-induced_PKR_regulator"/>
</dbReference>
<gene>
    <name evidence="2" type="ORF">MEUPH1_LOCUS9567</name>
</gene>
<reference evidence="2 3" key="1">
    <citation type="submission" date="2023-01" db="EMBL/GenBank/DDBJ databases">
        <authorList>
            <person name="Whitehead M."/>
        </authorList>
    </citation>
    <scope>NUCLEOTIDE SEQUENCE [LARGE SCALE GENOMIC DNA]</scope>
</reference>
<dbReference type="Pfam" id="PF05699">
    <property type="entry name" value="Dimer_Tnp_hAT"/>
    <property type="match status" value="1"/>
</dbReference>
<evidence type="ECO:0000313" key="2">
    <source>
        <dbReference type="EMBL" id="CAI6353447.1"/>
    </source>
</evidence>
<dbReference type="AlphaFoldDB" id="A0AAV0WCD7"/>
<protein>
    <recommendedName>
        <fullName evidence="1">TTF-type domain-containing protein</fullName>
    </recommendedName>
</protein>
<proteinExistence type="predicted"/>
<name>A0AAV0WCD7_9HEMI</name>
<dbReference type="Proteomes" id="UP001160148">
    <property type="component" value="Unassembled WGS sequence"/>
</dbReference>
<evidence type="ECO:0000259" key="1">
    <source>
        <dbReference type="SMART" id="SM00597"/>
    </source>
</evidence>
<dbReference type="InterPro" id="IPR025398">
    <property type="entry name" value="DUF4371"/>
</dbReference>
<dbReference type="InterPro" id="IPR012337">
    <property type="entry name" value="RNaseH-like_sf"/>
</dbReference>
<feature type="domain" description="TTF-type" evidence="1">
    <location>
        <begin position="132"/>
        <end position="218"/>
    </location>
</feature>
<sequence length="828" mass="94186">MEEQKGRRGATADDGWRVDTALTFILNTMSEKKKGGTLFSFFNKRTKNDASDDNIVVDKDILDDPDPETPDVNVIKNSAKLKKNVTEHNMNAYDVGLCVDKELTDEEKFNFCKNAWSPVAGYKFPVIKQGNQNRSFQLDWLRRYHWLAYSELKEGGFCKCCVLFAPIGGGRGCQVLKMFVKEPFNNYKKAPELLKHHATTQYHLLASEKSSAFIQNYKTGGSVEVMLSNKVSSIMENNRKRLVPIIKTIIFCGHNNLSLRGHRDDGLLDIDSALVGNQGIFRSLLAFRIDSGDKELTDHINSCKKNATMISKTIQNEIIDILYKAIIEKIIINVTKNKYFSILCDETTDISTKEQMTFSVRYVDMEEIEIKEEFLGFIELGSTTGSAIRDTIIKQIECYKLSLKNLRGQGYDGGSNMSGRKNGVQALILEDQPLAVYTHCFNHQLNLCISKACEVQAIRNLVGIIGTVSVFLSTSAKRTNIMLDIISKDDSIPAPSKTKLKALCATRWVERHDSILTFRELYSYIILTLEELEKMPDSETACKSIGFSASIKRSEFLISLEIVANLFSHTKTLSLVLQSPKLELSKAFSHVKNVIDVMDDIRENSVSKFETYFKNASDMAALVGEEIRIPRLCGRQTTRCNIQTTDPIEWYRITIFLPFIDHLISELKLRFNEKLSEVMPLEGLIPTHIDKYDESNIIKAAMIYSEDWSGQKLDIKSEISIWKKKWHNIQTMKPDTVIETLKHCDEFFPIIKTLLHLLATIPVTTASAERSFSSLRRLKNYLRSTMGQERLNGLAILNIHKNIPINIDEVINIFSRSSRRIKTEDWSI</sequence>
<organism evidence="2 3">
    <name type="scientific">Macrosiphum euphorbiae</name>
    <name type="common">potato aphid</name>
    <dbReference type="NCBI Taxonomy" id="13131"/>
    <lineage>
        <taxon>Eukaryota</taxon>
        <taxon>Metazoa</taxon>
        <taxon>Ecdysozoa</taxon>
        <taxon>Arthropoda</taxon>
        <taxon>Hexapoda</taxon>
        <taxon>Insecta</taxon>
        <taxon>Pterygota</taxon>
        <taxon>Neoptera</taxon>
        <taxon>Paraneoptera</taxon>
        <taxon>Hemiptera</taxon>
        <taxon>Sternorrhyncha</taxon>
        <taxon>Aphidomorpha</taxon>
        <taxon>Aphidoidea</taxon>
        <taxon>Aphididae</taxon>
        <taxon>Macrosiphini</taxon>
        <taxon>Macrosiphum</taxon>
    </lineage>
</organism>
<dbReference type="PANTHER" id="PTHR46289">
    <property type="entry name" value="52 KDA REPRESSOR OF THE INHIBITOR OF THE PROTEIN KINASE-LIKE PROTEIN-RELATED"/>
    <property type="match status" value="1"/>
</dbReference>
<accession>A0AAV0WCD7</accession>
<dbReference type="GO" id="GO:0046983">
    <property type="term" value="F:protein dimerization activity"/>
    <property type="evidence" value="ECO:0007669"/>
    <property type="project" value="InterPro"/>
</dbReference>
<dbReference type="InterPro" id="IPR008906">
    <property type="entry name" value="HATC_C_dom"/>
</dbReference>
<dbReference type="EMBL" id="CARXXK010000002">
    <property type="protein sequence ID" value="CAI6353447.1"/>
    <property type="molecule type" value="Genomic_DNA"/>
</dbReference>
<dbReference type="Pfam" id="PF14291">
    <property type="entry name" value="DUF4371"/>
    <property type="match status" value="1"/>
</dbReference>